<feature type="domain" description="Major facilitator superfamily (MFS) profile" evidence="5">
    <location>
        <begin position="66"/>
        <end position="451"/>
    </location>
</feature>
<evidence type="ECO:0000313" key="7">
    <source>
        <dbReference type="Proteomes" id="UP000016930"/>
    </source>
</evidence>
<dbReference type="SUPFAM" id="SSF103473">
    <property type="entry name" value="MFS general substrate transporter"/>
    <property type="match status" value="1"/>
</dbReference>
<organism evidence="6 7">
    <name type="scientific">Ceriporiopsis subvermispora (strain B)</name>
    <name type="common">White-rot fungus</name>
    <name type="synonym">Gelatoporia subvermispora</name>
    <dbReference type="NCBI Taxonomy" id="914234"/>
    <lineage>
        <taxon>Eukaryota</taxon>
        <taxon>Fungi</taxon>
        <taxon>Dikarya</taxon>
        <taxon>Basidiomycota</taxon>
        <taxon>Agaricomycotina</taxon>
        <taxon>Agaricomycetes</taxon>
        <taxon>Polyporales</taxon>
        <taxon>Gelatoporiaceae</taxon>
        <taxon>Gelatoporia</taxon>
    </lineage>
</organism>
<feature type="transmembrane region" description="Helical" evidence="4">
    <location>
        <begin position="65"/>
        <end position="84"/>
    </location>
</feature>
<comment type="similarity">
    <text evidence="2">Belongs to the major facilitator superfamily. Monocarboxylate porter (TC 2.A.1.13) family.</text>
</comment>
<dbReference type="InterPro" id="IPR036259">
    <property type="entry name" value="MFS_trans_sf"/>
</dbReference>
<dbReference type="AlphaFoldDB" id="M2R8C1"/>
<dbReference type="Pfam" id="PF07690">
    <property type="entry name" value="MFS_1"/>
    <property type="match status" value="1"/>
</dbReference>
<dbReference type="GO" id="GO:0022857">
    <property type="term" value="F:transmembrane transporter activity"/>
    <property type="evidence" value="ECO:0007669"/>
    <property type="project" value="InterPro"/>
</dbReference>
<feature type="transmembrane region" description="Helical" evidence="4">
    <location>
        <begin position="336"/>
        <end position="355"/>
    </location>
</feature>
<dbReference type="PANTHER" id="PTHR11360:SF284">
    <property type="entry name" value="EG:103B4.3 PROTEIN-RELATED"/>
    <property type="match status" value="1"/>
</dbReference>
<feature type="compositionally biased region" description="Basic and acidic residues" evidence="3">
    <location>
        <begin position="1"/>
        <end position="11"/>
    </location>
</feature>
<protein>
    <recommendedName>
        <fullName evidence="5">Major facilitator superfamily (MFS) profile domain-containing protein</fullName>
    </recommendedName>
</protein>
<dbReference type="InterPro" id="IPR011701">
    <property type="entry name" value="MFS"/>
</dbReference>
<feature type="transmembrane region" description="Helical" evidence="4">
    <location>
        <begin position="135"/>
        <end position="159"/>
    </location>
</feature>
<gene>
    <name evidence="6" type="ORF">CERSUDRAFT_106984</name>
</gene>
<proteinExistence type="inferred from homology"/>
<feature type="transmembrane region" description="Helical" evidence="4">
    <location>
        <begin position="430"/>
        <end position="448"/>
    </location>
</feature>
<feature type="transmembrane region" description="Helical" evidence="4">
    <location>
        <begin position="104"/>
        <end position="123"/>
    </location>
</feature>
<evidence type="ECO:0000313" key="6">
    <source>
        <dbReference type="EMBL" id="EMD34916.1"/>
    </source>
</evidence>
<evidence type="ECO:0000256" key="3">
    <source>
        <dbReference type="SAM" id="MobiDB-lite"/>
    </source>
</evidence>
<feature type="region of interest" description="Disordered" evidence="3">
    <location>
        <begin position="1"/>
        <end position="53"/>
    </location>
</feature>
<feature type="transmembrane region" description="Helical" evidence="4">
    <location>
        <begin position="304"/>
        <end position="324"/>
    </location>
</feature>
<dbReference type="GO" id="GO:0016020">
    <property type="term" value="C:membrane"/>
    <property type="evidence" value="ECO:0007669"/>
    <property type="project" value="UniProtKB-SubCell"/>
</dbReference>
<feature type="transmembrane region" description="Helical" evidence="4">
    <location>
        <begin position="165"/>
        <end position="187"/>
    </location>
</feature>
<comment type="subcellular location">
    <subcellularLocation>
        <location evidence="1">Membrane</location>
        <topology evidence="1">Multi-pass membrane protein</topology>
    </subcellularLocation>
</comment>
<dbReference type="InterPro" id="IPR050327">
    <property type="entry name" value="Proton-linked_MCT"/>
</dbReference>
<feature type="transmembrane region" description="Helical" evidence="4">
    <location>
        <begin position="194"/>
        <end position="212"/>
    </location>
</feature>
<dbReference type="OrthoDB" id="2213137at2759"/>
<reference evidence="6 7" key="1">
    <citation type="journal article" date="2012" name="Proc. Natl. Acad. Sci. U.S.A.">
        <title>Comparative genomics of Ceriporiopsis subvermispora and Phanerochaete chrysosporium provide insight into selective ligninolysis.</title>
        <authorList>
            <person name="Fernandez-Fueyo E."/>
            <person name="Ruiz-Duenas F.J."/>
            <person name="Ferreira P."/>
            <person name="Floudas D."/>
            <person name="Hibbett D.S."/>
            <person name="Canessa P."/>
            <person name="Larrondo L.F."/>
            <person name="James T.Y."/>
            <person name="Seelenfreund D."/>
            <person name="Lobos S."/>
            <person name="Polanco R."/>
            <person name="Tello M."/>
            <person name="Honda Y."/>
            <person name="Watanabe T."/>
            <person name="Watanabe T."/>
            <person name="Ryu J.S."/>
            <person name="Kubicek C.P."/>
            <person name="Schmoll M."/>
            <person name="Gaskell J."/>
            <person name="Hammel K.E."/>
            <person name="St John F.J."/>
            <person name="Vanden Wymelenberg A."/>
            <person name="Sabat G."/>
            <person name="Splinter BonDurant S."/>
            <person name="Syed K."/>
            <person name="Yadav J.S."/>
            <person name="Doddapaneni H."/>
            <person name="Subramanian V."/>
            <person name="Lavin J.L."/>
            <person name="Oguiza J.A."/>
            <person name="Perez G."/>
            <person name="Pisabarro A.G."/>
            <person name="Ramirez L."/>
            <person name="Santoyo F."/>
            <person name="Master E."/>
            <person name="Coutinho P.M."/>
            <person name="Henrissat B."/>
            <person name="Lombard V."/>
            <person name="Magnuson J.K."/>
            <person name="Kuees U."/>
            <person name="Hori C."/>
            <person name="Igarashi K."/>
            <person name="Samejima M."/>
            <person name="Held B.W."/>
            <person name="Barry K.W."/>
            <person name="LaButti K.M."/>
            <person name="Lapidus A."/>
            <person name="Lindquist E.A."/>
            <person name="Lucas S.M."/>
            <person name="Riley R."/>
            <person name="Salamov A.A."/>
            <person name="Hoffmeister D."/>
            <person name="Schwenk D."/>
            <person name="Hadar Y."/>
            <person name="Yarden O."/>
            <person name="de Vries R.P."/>
            <person name="Wiebenga A."/>
            <person name="Stenlid J."/>
            <person name="Eastwood D."/>
            <person name="Grigoriev I.V."/>
            <person name="Berka R.M."/>
            <person name="Blanchette R.A."/>
            <person name="Kersten P."/>
            <person name="Martinez A.T."/>
            <person name="Vicuna R."/>
            <person name="Cullen D."/>
        </authorList>
    </citation>
    <scope>NUCLEOTIDE SEQUENCE [LARGE SCALE GENOMIC DNA]</scope>
    <source>
        <strain evidence="6 7">B</strain>
    </source>
</reference>
<evidence type="ECO:0000259" key="5">
    <source>
        <dbReference type="PROSITE" id="PS50850"/>
    </source>
</evidence>
<dbReference type="EMBL" id="KB445801">
    <property type="protein sequence ID" value="EMD34916.1"/>
    <property type="molecule type" value="Genomic_DNA"/>
</dbReference>
<evidence type="ECO:0000256" key="2">
    <source>
        <dbReference type="ARBA" id="ARBA00006727"/>
    </source>
</evidence>
<accession>M2R8C1</accession>
<feature type="compositionally biased region" description="Basic and acidic residues" evidence="3">
    <location>
        <begin position="24"/>
        <end position="40"/>
    </location>
</feature>
<sequence>MDTPVSERTHVEYGPASSGAHGSFSKEDITKEDVCKEEARTPPPSACGDDPDPVEDFYPDGGRGWLVVLGCVIFCAATVGWGYAWGVIQDYYQAHLFPDASDTLLSTLGSMSGMIMTLASIVFGKLGDRYGYRYFLAAGAICWVVSMLASAFCTELWQFFLTQGILQGIASALVFPLIVALPAQWFFKYRALTTGMVVAGSSLGGAISSLLLRAMLEPLGYKKTFIIISGIDAFCLIIAFFLIKERRPPGSKRRQIIWFDVTFFKDPVFWSLGFCFLFTTFGYLSPIFYLPSFTAEKLPHLSSFLAELPLTILNLSAAAGRTGVGFIADRIGPVNALFIAVLMSGLTQLLIWTFVADYAGIMSFAVLYGFFCGCFLSLSPAVAARLYGSGRLAGLSGLLLMFNLPGNSTGAPIGGAILTASGGSWKAVSIYSGCTQIVGATILLYARFKREHKVMAAF</sequence>
<dbReference type="Gene3D" id="1.20.1250.20">
    <property type="entry name" value="MFS general substrate transporter like domains"/>
    <property type="match status" value="2"/>
</dbReference>
<dbReference type="PROSITE" id="PS50850">
    <property type="entry name" value="MFS"/>
    <property type="match status" value="1"/>
</dbReference>
<dbReference type="InterPro" id="IPR020846">
    <property type="entry name" value="MFS_dom"/>
</dbReference>
<feature type="transmembrane region" description="Helical" evidence="4">
    <location>
        <begin position="224"/>
        <end position="243"/>
    </location>
</feature>
<feature type="transmembrane region" description="Helical" evidence="4">
    <location>
        <begin position="263"/>
        <end position="284"/>
    </location>
</feature>
<keyword evidence="4" id="KW-0472">Membrane</keyword>
<keyword evidence="4" id="KW-0812">Transmembrane</keyword>
<evidence type="ECO:0000256" key="1">
    <source>
        <dbReference type="ARBA" id="ARBA00004141"/>
    </source>
</evidence>
<keyword evidence="7" id="KW-1185">Reference proteome</keyword>
<evidence type="ECO:0000256" key="4">
    <source>
        <dbReference type="SAM" id="Phobius"/>
    </source>
</evidence>
<feature type="transmembrane region" description="Helical" evidence="4">
    <location>
        <begin position="361"/>
        <end position="383"/>
    </location>
</feature>
<dbReference type="HOGENOM" id="CLU_001265_1_2_1"/>
<feature type="transmembrane region" description="Helical" evidence="4">
    <location>
        <begin position="395"/>
        <end position="418"/>
    </location>
</feature>
<keyword evidence="4" id="KW-1133">Transmembrane helix</keyword>
<dbReference type="Proteomes" id="UP000016930">
    <property type="component" value="Unassembled WGS sequence"/>
</dbReference>
<name>M2R8C1_CERS8</name>
<dbReference type="PANTHER" id="PTHR11360">
    <property type="entry name" value="MONOCARBOXYLATE TRANSPORTER"/>
    <property type="match status" value="1"/>
</dbReference>